<evidence type="ECO:0000313" key="2">
    <source>
        <dbReference type="Proteomes" id="UP001070176"/>
    </source>
</evidence>
<dbReference type="EMBL" id="JAOVZV010000031">
    <property type="protein sequence ID" value="MCX8534661.1"/>
    <property type="molecule type" value="Genomic_DNA"/>
</dbReference>
<keyword evidence="2" id="KW-1185">Reference proteome</keyword>
<dbReference type="RefSeq" id="WP_267283092.1">
    <property type="nucleotide sequence ID" value="NZ_JAOVZV010000031.1"/>
</dbReference>
<gene>
    <name evidence="1" type="ORF">OEA66_20115</name>
</gene>
<reference evidence="1" key="1">
    <citation type="submission" date="2022-10" db="EMBL/GenBank/DDBJ databases">
        <title>Chryseobacterium sp. nov., a novel bacterial species.</title>
        <authorList>
            <person name="Cao Y."/>
        </authorList>
    </citation>
    <scope>NUCLEOTIDE SEQUENCE</scope>
    <source>
        <strain evidence="1">KC 927</strain>
    </source>
</reference>
<proteinExistence type="predicted"/>
<comment type="caution">
    <text evidence="1">The sequence shown here is derived from an EMBL/GenBank/DDBJ whole genome shotgun (WGS) entry which is preliminary data.</text>
</comment>
<accession>A0ABT3Y9C8</accession>
<name>A0ABT3Y9C8_9FLAO</name>
<dbReference type="Proteomes" id="UP001070176">
    <property type="component" value="Unassembled WGS sequence"/>
</dbReference>
<protein>
    <submittedName>
        <fullName evidence="1">Uncharacterized protein</fullName>
    </submittedName>
</protein>
<sequence>MESNAIWLPDIITNAQDIMIREPDLPTFSQAPDKRMPSTIGAAIQNYRDSGPLPTYGTMGASIVAKGLIDGVLDLGNFARNSFFNQADYSGLGPRITKWDGNTMSVTESQDAKFNALLTADGLVTAGLSSSFGKTSLPKNTPKPRIDYTGGIDFSDPLMTFYHKGELNGGVLDPARGFLSTGRDFETVNVLNRTGKVWKIEIRSSLFEKWEKSGVNFIERRRDLDDATGIYNKEIRFKSSTFPTLQNHIKL</sequence>
<evidence type="ECO:0000313" key="1">
    <source>
        <dbReference type="EMBL" id="MCX8534661.1"/>
    </source>
</evidence>
<organism evidence="1 2">
    <name type="scientific">Chryseobacterium luquanense</name>
    <dbReference type="NCBI Taxonomy" id="2983766"/>
    <lineage>
        <taxon>Bacteria</taxon>
        <taxon>Pseudomonadati</taxon>
        <taxon>Bacteroidota</taxon>
        <taxon>Flavobacteriia</taxon>
        <taxon>Flavobacteriales</taxon>
        <taxon>Weeksellaceae</taxon>
        <taxon>Chryseobacterium group</taxon>
        <taxon>Chryseobacterium</taxon>
    </lineage>
</organism>